<accession>A0A4R7KTI0</accession>
<keyword evidence="6 8" id="KW-1133">Transmembrane helix</keyword>
<evidence type="ECO:0000256" key="6">
    <source>
        <dbReference type="ARBA" id="ARBA00022989"/>
    </source>
</evidence>
<keyword evidence="4 8" id="KW-0812">Transmembrane</keyword>
<dbReference type="NCBIfam" id="TIGR03426">
    <property type="entry name" value="shape_MreD"/>
    <property type="match status" value="1"/>
</dbReference>
<evidence type="ECO:0000256" key="1">
    <source>
        <dbReference type="ARBA" id="ARBA00004651"/>
    </source>
</evidence>
<proteinExistence type="inferred from homology"/>
<dbReference type="PIRSF" id="PIRSF037497">
    <property type="entry name" value="MreD_Clostridium/Treponema_prd"/>
    <property type="match status" value="1"/>
</dbReference>
<organism evidence="9 10">
    <name type="scientific">Fonticella tunisiensis</name>
    <dbReference type="NCBI Taxonomy" id="1096341"/>
    <lineage>
        <taxon>Bacteria</taxon>
        <taxon>Bacillati</taxon>
        <taxon>Bacillota</taxon>
        <taxon>Clostridia</taxon>
        <taxon>Eubacteriales</taxon>
        <taxon>Clostridiaceae</taxon>
        <taxon>Fonticella</taxon>
    </lineage>
</organism>
<dbReference type="EMBL" id="SOAZ01000008">
    <property type="protein sequence ID" value="TDT61198.1"/>
    <property type="molecule type" value="Genomic_DNA"/>
</dbReference>
<keyword evidence="5" id="KW-0133">Cell shape</keyword>
<dbReference type="InterPro" id="IPR017225">
    <property type="entry name" value="Cell_shape_determin_MreD_prd"/>
</dbReference>
<comment type="caution">
    <text evidence="9">The sequence shown here is derived from an EMBL/GenBank/DDBJ whole genome shotgun (WGS) entry which is preliminary data.</text>
</comment>
<keyword evidence="7 8" id="KW-0472">Membrane</keyword>
<evidence type="ECO:0000256" key="5">
    <source>
        <dbReference type="ARBA" id="ARBA00022960"/>
    </source>
</evidence>
<evidence type="ECO:0000313" key="10">
    <source>
        <dbReference type="Proteomes" id="UP000295325"/>
    </source>
</evidence>
<evidence type="ECO:0000313" key="9">
    <source>
        <dbReference type="EMBL" id="TDT61198.1"/>
    </source>
</evidence>
<dbReference type="OrthoDB" id="9796616at2"/>
<evidence type="ECO:0000256" key="2">
    <source>
        <dbReference type="ARBA" id="ARBA00007776"/>
    </source>
</evidence>
<name>A0A4R7KTI0_9CLOT</name>
<protein>
    <submittedName>
        <fullName evidence="9">Rod shape-determining protein MreD</fullName>
    </submittedName>
</protein>
<reference evidence="9 10" key="1">
    <citation type="submission" date="2019-03" db="EMBL/GenBank/DDBJ databases">
        <title>Genomic Encyclopedia of Type Strains, Phase IV (KMG-IV): sequencing the most valuable type-strain genomes for metagenomic binning, comparative biology and taxonomic classification.</title>
        <authorList>
            <person name="Goeker M."/>
        </authorList>
    </citation>
    <scope>NUCLEOTIDE SEQUENCE [LARGE SCALE GENOMIC DNA]</scope>
    <source>
        <strain evidence="9 10">DSM 24455</strain>
    </source>
</reference>
<dbReference type="Pfam" id="PF04093">
    <property type="entry name" value="MreD"/>
    <property type="match status" value="1"/>
</dbReference>
<evidence type="ECO:0000256" key="8">
    <source>
        <dbReference type="SAM" id="Phobius"/>
    </source>
</evidence>
<dbReference type="AlphaFoldDB" id="A0A4R7KTI0"/>
<gene>
    <name evidence="9" type="ORF">EDD71_108100</name>
</gene>
<keyword evidence="3" id="KW-1003">Cell membrane</keyword>
<keyword evidence="10" id="KW-1185">Reference proteome</keyword>
<dbReference type="GO" id="GO:0005886">
    <property type="term" value="C:plasma membrane"/>
    <property type="evidence" value="ECO:0007669"/>
    <property type="project" value="UniProtKB-SubCell"/>
</dbReference>
<evidence type="ECO:0000256" key="7">
    <source>
        <dbReference type="ARBA" id="ARBA00023136"/>
    </source>
</evidence>
<dbReference type="Proteomes" id="UP000295325">
    <property type="component" value="Unassembled WGS sequence"/>
</dbReference>
<feature type="transmembrane region" description="Helical" evidence="8">
    <location>
        <begin position="96"/>
        <end position="118"/>
    </location>
</feature>
<sequence length="168" mass="19724">MKKFLFLFLISIFIIMIQSAVFARISIMGTSLDLVFVYIICFSLIRDSVESVIVALFTGVIKDSLFPGLFGLNTLIYILIAYLVGFIQRRIYKDSIMIPSFFTFILTYIKGFIYIFFFHIMSYKFNIREYALGIILLEAIYNSIVSILIYKLVLKFDSLRILKHHWKF</sequence>
<feature type="transmembrane region" description="Helical" evidence="8">
    <location>
        <begin position="130"/>
        <end position="153"/>
    </location>
</feature>
<evidence type="ECO:0000256" key="4">
    <source>
        <dbReference type="ARBA" id="ARBA00022692"/>
    </source>
</evidence>
<feature type="transmembrane region" description="Helical" evidence="8">
    <location>
        <begin position="65"/>
        <end position="84"/>
    </location>
</feature>
<dbReference type="GO" id="GO:0008360">
    <property type="term" value="P:regulation of cell shape"/>
    <property type="evidence" value="ECO:0007669"/>
    <property type="project" value="UniProtKB-KW"/>
</dbReference>
<comment type="similarity">
    <text evidence="2">Belongs to the MreD family.</text>
</comment>
<dbReference type="InterPro" id="IPR007227">
    <property type="entry name" value="Cell_shape_determining_MreD"/>
</dbReference>
<comment type="subcellular location">
    <subcellularLocation>
        <location evidence="1">Cell membrane</location>
        <topology evidence="1">Multi-pass membrane protein</topology>
    </subcellularLocation>
</comment>
<evidence type="ECO:0000256" key="3">
    <source>
        <dbReference type="ARBA" id="ARBA00022475"/>
    </source>
</evidence>